<keyword evidence="2 6" id="KW-0812">Transmembrane</keyword>
<evidence type="ECO:0000256" key="5">
    <source>
        <dbReference type="SAM" id="Coils"/>
    </source>
</evidence>
<dbReference type="OrthoDB" id="7689797at2"/>
<accession>A0A1G5R2K9</accession>
<protein>
    <recommendedName>
        <fullName evidence="8">Lipopolysaccharide assembly protein A domain-containing protein</fullName>
    </recommendedName>
</protein>
<feature type="chain" id="PRO_5011596907" description="Lipopolysaccharide assembly protein A domain-containing protein" evidence="7">
    <location>
        <begin position="23"/>
        <end position="116"/>
    </location>
</feature>
<evidence type="ECO:0000256" key="6">
    <source>
        <dbReference type="SAM" id="Phobius"/>
    </source>
</evidence>
<organism evidence="9 10">
    <name type="scientific">Epibacterium ulvae</name>
    <dbReference type="NCBI Taxonomy" id="1156985"/>
    <lineage>
        <taxon>Bacteria</taxon>
        <taxon>Pseudomonadati</taxon>
        <taxon>Pseudomonadota</taxon>
        <taxon>Alphaproteobacteria</taxon>
        <taxon>Rhodobacterales</taxon>
        <taxon>Roseobacteraceae</taxon>
        <taxon>Epibacterium</taxon>
    </lineage>
</organism>
<dbReference type="RefSeq" id="WP_090219328.1">
    <property type="nucleotide sequence ID" value="NZ_CANLDO010000005.1"/>
</dbReference>
<evidence type="ECO:0000256" key="4">
    <source>
        <dbReference type="ARBA" id="ARBA00023136"/>
    </source>
</evidence>
<dbReference type="GO" id="GO:0005886">
    <property type="term" value="C:plasma membrane"/>
    <property type="evidence" value="ECO:0007669"/>
    <property type="project" value="InterPro"/>
</dbReference>
<dbReference type="Proteomes" id="UP000198767">
    <property type="component" value="Unassembled WGS sequence"/>
</dbReference>
<evidence type="ECO:0000256" key="3">
    <source>
        <dbReference type="ARBA" id="ARBA00022989"/>
    </source>
</evidence>
<feature type="domain" description="Lipopolysaccharide assembly protein A" evidence="8">
    <location>
        <begin position="47"/>
        <end position="94"/>
    </location>
</feature>
<evidence type="ECO:0000256" key="2">
    <source>
        <dbReference type="ARBA" id="ARBA00022692"/>
    </source>
</evidence>
<evidence type="ECO:0000256" key="1">
    <source>
        <dbReference type="ARBA" id="ARBA00022475"/>
    </source>
</evidence>
<evidence type="ECO:0000256" key="7">
    <source>
        <dbReference type="SAM" id="SignalP"/>
    </source>
</evidence>
<dbReference type="AlphaFoldDB" id="A0A1G5R2K9"/>
<dbReference type="STRING" id="1156985.SAMN04488118_10773"/>
<keyword evidence="4 6" id="KW-0472">Membrane</keyword>
<evidence type="ECO:0000259" key="8">
    <source>
        <dbReference type="Pfam" id="PF06305"/>
    </source>
</evidence>
<feature type="coiled-coil region" evidence="5">
    <location>
        <begin position="80"/>
        <end position="114"/>
    </location>
</feature>
<evidence type="ECO:0000313" key="9">
    <source>
        <dbReference type="EMBL" id="SCZ67549.1"/>
    </source>
</evidence>
<dbReference type="EMBL" id="FMWG01000007">
    <property type="protein sequence ID" value="SCZ67549.1"/>
    <property type="molecule type" value="Genomic_DNA"/>
</dbReference>
<feature type="transmembrane region" description="Helical" evidence="6">
    <location>
        <begin position="46"/>
        <end position="68"/>
    </location>
</feature>
<dbReference type="InterPro" id="IPR010445">
    <property type="entry name" value="LapA_dom"/>
</dbReference>
<keyword evidence="10" id="KW-1185">Reference proteome</keyword>
<feature type="signal peptide" evidence="7">
    <location>
        <begin position="1"/>
        <end position="22"/>
    </location>
</feature>
<keyword evidence="7" id="KW-0732">Signal</keyword>
<proteinExistence type="predicted"/>
<dbReference type="Pfam" id="PF06305">
    <property type="entry name" value="LapA_dom"/>
    <property type="match status" value="1"/>
</dbReference>
<keyword evidence="5" id="KW-0175">Coiled coil</keyword>
<evidence type="ECO:0000313" key="10">
    <source>
        <dbReference type="Proteomes" id="UP000198767"/>
    </source>
</evidence>
<gene>
    <name evidence="9" type="ORF">SAMN04488118_10773</name>
</gene>
<sequence>MRYLRYAVLASLAIILASIAMANRNFVDLKLMPDALAELVGVNPGISLPLFVVVIGGVGAGLMIGFLAEYLREHKHRREAGERKREARRLAREVNKLKEQKNKGKDEVLALLEDAG</sequence>
<name>A0A1G5R2K9_9RHOB</name>
<keyword evidence="3 6" id="KW-1133">Transmembrane helix</keyword>
<reference evidence="9 10" key="1">
    <citation type="submission" date="2016-10" db="EMBL/GenBank/DDBJ databases">
        <authorList>
            <person name="de Groot N.N."/>
        </authorList>
    </citation>
    <scope>NUCLEOTIDE SEQUENCE [LARGE SCALE GENOMIC DNA]</scope>
    <source>
        <strain evidence="9 10">U95</strain>
    </source>
</reference>
<keyword evidence="1" id="KW-1003">Cell membrane</keyword>